<reference evidence="1 2" key="1">
    <citation type="submission" date="2022-04" db="EMBL/GenBank/DDBJ databases">
        <title>Positive selection, recombination, and allopatry shape intraspecific diversity of widespread and dominant cyanobacteria.</title>
        <authorList>
            <person name="Wei J."/>
            <person name="Shu W."/>
            <person name="Hu C."/>
        </authorList>
    </citation>
    <scope>NUCLEOTIDE SEQUENCE [LARGE SCALE GENOMIC DNA]</scope>
    <source>
        <strain evidence="1 2">GB2-A5</strain>
    </source>
</reference>
<keyword evidence="2" id="KW-1185">Reference proteome</keyword>
<evidence type="ECO:0000313" key="2">
    <source>
        <dbReference type="Proteomes" id="UP001442494"/>
    </source>
</evidence>
<protein>
    <submittedName>
        <fullName evidence="1">Uncharacterized protein</fullName>
    </submittedName>
</protein>
<sequence length="68" mass="8008">MAWTRDRQPKEQIQHMVDRILSSGQLSLNEHLQLTTAILSDYNVTDGERRQINRIFDEIQTGHLKFVD</sequence>
<name>A0ABV0JPK2_9CYAN</name>
<proteinExistence type="predicted"/>
<accession>A0ABV0JPK2</accession>
<dbReference type="EMBL" id="JAMPKK010000024">
    <property type="protein sequence ID" value="MEP0865313.1"/>
    <property type="molecule type" value="Genomic_DNA"/>
</dbReference>
<organism evidence="1 2">
    <name type="scientific">Funiculus sociatus GB2-A5</name>
    <dbReference type="NCBI Taxonomy" id="2933946"/>
    <lineage>
        <taxon>Bacteria</taxon>
        <taxon>Bacillati</taxon>
        <taxon>Cyanobacteriota</taxon>
        <taxon>Cyanophyceae</taxon>
        <taxon>Coleofasciculales</taxon>
        <taxon>Coleofasciculaceae</taxon>
        <taxon>Funiculus</taxon>
    </lineage>
</organism>
<comment type="caution">
    <text evidence="1">The sequence shown here is derived from an EMBL/GenBank/DDBJ whole genome shotgun (WGS) entry which is preliminary data.</text>
</comment>
<dbReference type="RefSeq" id="WP_190419824.1">
    <property type="nucleotide sequence ID" value="NZ_JAMPKK010000024.1"/>
</dbReference>
<gene>
    <name evidence="1" type="ORF">NDI37_12625</name>
</gene>
<evidence type="ECO:0000313" key="1">
    <source>
        <dbReference type="EMBL" id="MEP0865313.1"/>
    </source>
</evidence>
<dbReference type="Proteomes" id="UP001442494">
    <property type="component" value="Unassembled WGS sequence"/>
</dbReference>